<dbReference type="InterPro" id="IPR028098">
    <property type="entry name" value="Glyco_trans_4-like_N"/>
</dbReference>
<protein>
    <submittedName>
        <fullName evidence="4">Glycosyltransferase family 4 protein</fullName>
    </submittedName>
</protein>
<evidence type="ECO:0000256" key="1">
    <source>
        <dbReference type="ARBA" id="ARBA00022679"/>
    </source>
</evidence>
<organism evidence="4 5">
    <name type="scientific">Almyronema epifaneia S1</name>
    <dbReference type="NCBI Taxonomy" id="2991925"/>
    <lineage>
        <taxon>Bacteria</taxon>
        <taxon>Bacillati</taxon>
        <taxon>Cyanobacteriota</taxon>
        <taxon>Cyanophyceae</taxon>
        <taxon>Nodosilineales</taxon>
        <taxon>Nodosilineaceae</taxon>
        <taxon>Almyronema</taxon>
        <taxon>Almyronema epifaneia</taxon>
    </lineage>
</organism>
<reference evidence="4 5" key="1">
    <citation type="submission" date="2024-10" db="EMBL/GenBank/DDBJ databases">
        <authorList>
            <person name="Ratan Roy A."/>
            <person name="Morales Sandoval P.H."/>
            <person name="De Los Santos Villalobos S."/>
            <person name="Chakraborty S."/>
            <person name="Mukherjee J."/>
        </authorList>
    </citation>
    <scope>NUCLEOTIDE SEQUENCE [LARGE SCALE GENOMIC DNA]</scope>
    <source>
        <strain evidence="4 5">S1</strain>
    </source>
</reference>
<keyword evidence="1" id="KW-0808">Transferase</keyword>
<dbReference type="PANTHER" id="PTHR46401">
    <property type="entry name" value="GLYCOSYLTRANSFERASE WBBK-RELATED"/>
    <property type="match status" value="1"/>
</dbReference>
<keyword evidence="5" id="KW-1185">Reference proteome</keyword>
<dbReference type="Pfam" id="PF00534">
    <property type="entry name" value="Glycos_transf_1"/>
    <property type="match status" value="1"/>
</dbReference>
<name>A0ABW6ICU1_9CYAN</name>
<dbReference type="Pfam" id="PF13439">
    <property type="entry name" value="Glyco_transf_4"/>
    <property type="match status" value="1"/>
</dbReference>
<dbReference type="CDD" id="cd03809">
    <property type="entry name" value="GT4_MtfB-like"/>
    <property type="match status" value="1"/>
</dbReference>
<dbReference type="RefSeq" id="WP_377961434.1">
    <property type="nucleotide sequence ID" value="NZ_JBHZOL010000021.1"/>
</dbReference>
<dbReference type="PANTHER" id="PTHR46401:SF2">
    <property type="entry name" value="GLYCOSYLTRANSFERASE WBBK-RELATED"/>
    <property type="match status" value="1"/>
</dbReference>
<feature type="domain" description="Glycosyltransferase subfamily 4-like N-terminal" evidence="3">
    <location>
        <begin position="15"/>
        <end position="161"/>
    </location>
</feature>
<feature type="domain" description="Glycosyl transferase family 1" evidence="2">
    <location>
        <begin position="173"/>
        <end position="332"/>
    </location>
</feature>
<gene>
    <name evidence="4" type="ORF">ACFVKH_03025</name>
</gene>
<proteinExistence type="predicted"/>
<evidence type="ECO:0000259" key="3">
    <source>
        <dbReference type="Pfam" id="PF13439"/>
    </source>
</evidence>
<dbReference type="Gene3D" id="3.40.50.2000">
    <property type="entry name" value="Glycogen Phosphorylase B"/>
    <property type="match status" value="2"/>
</dbReference>
<comment type="caution">
    <text evidence="4">The sequence shown here is derived from an EMBL/GenBank/DDBJ whole genome shotgun (WGS) entry which is preliminary data.</text>
</comment>
<dbReference type="EMBL" id="JBHZOL010000021">
    <property type="protein sequence ID" value="MFE4105234.1"/>
    <property type="molecule type" value="Genomic_DNA"/>
</dbReference>
<evidence type="ECO:0000313" key="5">
    <source>
        <dbReference type="Proteomes" id="UP001600165"/>
    </source>
</evidence>
<sequence>MILVNLAYLLSKPTGTTTYALNLLPHLEPLHPCCLATPSSQLMQYHSVPSNMTAEFGMAGHLRRLLWTQFRLPQIYQQQAAQLLFSPITEAPLRSRCRFVVTVHDLTPLRFPALFSSLKWLYRYYVPQVLQAAEHIICDSEATASDIVTFYGIKANKITPILLAHDANQFRPLELATKNYFLILGRHAPYKNISGAIAAFAQLPERDRYELWIAGPYDSRYTPVLESQAATLGLASHIKFLQYVPYAQLPQLLSQAIALVFPSFWEGFGLPALEAMACGTPVIASNLSSLPEVTGSAAWLIDPHNTDEMATAMHAIATCPPLRQQLSEAGLKRASQFSWEKTGKATVAVLQSCL</sequence>
<dbReference type="SUPFAM" id="SSF53756">
    <property type="entry name" value="UDP-Glycosyltransferase/glycogen phosphorylase"/>
    <property type="match status" value="1"/>
</dbReference>
<accession>A0ABW6ICU1</accession>
<dbReference type="Proteomes" id="UP001600165">
    <property type="component" value="Unassembled WGS sequence"/>
</dbReference>
<dbReference type="InterPro" id="IPR001296">
    <property type="entry name" value="Glyco_trans_1"/>
</dbReference>
<evidence type="ECO:0000313" key="4">
    <source>
        <dbReference type="EMBL" id="MFE4105234.1"/>
    </source>
</evidence>
<evidence type="ECO:0000259" key="2">
    <source>
        <dbReference type="Pfam" id="PF00534"/>
    </source>
</evidence>